<organism evidence="10 11">
    <name type="scientific">Echinicola strongylocentroti</name>
    <dbReference type="NCBI Taxonomy" id="1795355"/>
    <lineage>
        <taxon>Bacteria</taxon>
        <taxon>Pseudomonadati</taxon>
        <taxon>Bacteroidota</taxon>
        <taxon>Cytophagia</taxon>
        <taxon>Cytophagales</taxon>
        <taxon>Cyclobacteriaceae</taxon>
        <taxon>Echinicola</taxon>
    </lineage>
</organism>
<dbReference type="PANTHER" id="PTHR42732">
    <property type="entry name" value="BETA-GALACTOSIDASE"/>
    <property type="match status" value="1"/>
</dbReference>
<dbReference type="InterPro" id="IPR006101">
    <property type="entry name" value="Glyco_hydro_2"/>
</dbReference>
<dbReference type="Gene3D" id="2.60.120.430">
    <property type="entry name" value="Galactose-binding lectin"/>
    <property type="match status" value="1"/>
</dbReference>
<evidence type="ECO:0000259" key="6">
    <source>
        <dbReference type="Pfam" id="PF02836"/>
    </source>
</evidence>
<accession>A0A2Z4IKC1</accession>
<dbReference type="RefSeq" id="WP_112784574.1">
    <property type="nucleotide sequence ID" value="NZ_CP030041.1"/>
</dbReference>
<evidence type="ECO:0000259" key="8">
    <source>
        <dbReference type="Pfam" id="PF16355"/>
    </source>
</evidence>
<evidence type="ECO:0000256" key="1">
    <source>
        <dbReference type="ARBA" id="ARBA00007401"/>
    </source>
</evidence>
<dbReference type="InterPro" id="IPR013783">
    <property type="entry name" value="Ig-like_fold"/>
</dbReference>
<feature type="domain" description="Malectin" evidence="7">
    <location>
        <begin position="724"/>
        <end position="890"/>
    </location>
</feature>
<feature type="domain" description="Glycoside hydrolase family 2 immunoglobulin-like beta-sandwich" evidence="5">
    <location>
        <begin position="211"/>
        <end position="312"/>
    </location>
</feature>
<dbReference type="SUPFAM" id="SSF49785">
    <property type="entry name" value="Galactose-binding domain-like"/>
    <property type="match status" value="1"/>
</dbReference>
<evidence type="ECO:0000256" key="3">
    <source>
        <dbReference type="ARBA" id="ARBA00023295"/>
    </source>
</evidence>
<gene>
    <name evidence="10" type="ORF">DN752_14270</name>
</gene>
<evidence type="ECO:0000259" key="9">
    <source>
        <dbReference type="Pfam" id="PF22666"/>
    </source>
</evidence>
<dbReference type="AlphaFoldDB" id="A0A2Z4IKC1"/>
<dbReference type="Pfam" id="PF02836">
    <property type="entry name" value="Glyco_hydro_2_C"/>
    <property type="match status" value="1"/>
</dbReference>
<feature type="domain" description="Glycoside hydrolase family 2 catalytic" evidence="6">
    <location>
        <begin position="324"/>
        <end position="480"/>
    </location>
</feature>
<evidence type="ECO:0000313" key="11">
    <source>
        <dbReference type="Proteomes" id="UP000248688"/>
    </source>
</evidence>
<dbReference type="InterPro" id="IPR006103">
    <property type="entry name" value="Glyco_hydro_2_cat"/>
</dbReference>
<keyword evidence="4" id="KW-0732">Signal</keyword>
<proteinExistence type="inferred from homology"/>
<keyword evidence="11" id="KW-1185">Reference proteome</keyword>
<dbReference type="Pfam" id="PF11721">
    <property type="entry name" value="Malectin"/>
    <property type="match status" value="1"/>
</dbReference>
<feature type="signal peptide" evidence="4">
    <location>
        <begin position="1"/>
        <end position="24"/>
    </location>
</feature>
<dbReference type="EMBL" id="CP030041">
    <property type="protein sequence ID" value="AWW31197.1"/>
    <property type="molecule type" value="Genomic_DNA"/>
</dbReference>
<dbReference type="KEGG" id="est:DN752_14270"/>
<dbReference type="GO" id="GO:0004553">
    <property type="term" value="F:hydrolase activity, hydrolyzing O-glycosyl compounds"/>
    <property type="evidence" value="ECO:0007669"/>
    <property type="project" value="InterPro"/>
</dbReference>
<evidence type="ECO:0000256" key="2">
    <source>
        <dbReference type="ARBA" id="ARBA00022801"/>
    </source>
</evidence>
<dbReference type="InterPro" id="IPR051913">
    <property type="entry name" value="GH2_Domain-Containing"/>
</dbReference>
<dbReference type="InterPro" id="IPR032311">
    <property type="entry name" value="DUF4982"/>
</dbReference>
<dbReference type="PRINTS" id="PR00132">
    <property type="entry name" value="GLHYDRLASE2"/>
</dbReference>
<dbReference type="Proteomes" id="UP000248688">
    <property type="component" value="Chromosome"/>
</dbReference>
<dbReference type="Pfam" id="PF22666">
    <property type="entry name" value="Glyco_hydro_2_N2"/>
    <property type="match status" value="1"/>
</dbReference>
<feature type="chain" id="PRO_5016307301" evidence="4">
    <location>
        <begin position="25"/>
        <end position="1178"/>
    </location>
</feature>
<comment type="similarity">
    <text evidence="1">Belongs to the glycosyl hydrolase 2 family.</text>
</comment>
<dbReference type="SUPFAM" id="SSF49303">
    <property type="entry name" value="beta-Galactosidase/glucuronidase domain"/>
    <property type="match status" value="1"/>
</dbReference>
<dbReference type="InterPro" id="IPR006102">
    <property type="entry name" value="Ig-like_GH2"/>
</dbReference>
<feature type="domain" description="DUF4982" evidence="8">
    <location>
        <begin position="632"/>
        <end position="690"/>
    </location>
</feature>
<dbReference type="Pfam" id="PF00703">
    <property type="entry name" value="Glyco_hydro_2"/>
    <property type="match status" value="1"/>
</dbReference>
<keyword evidence="3" id="KW-0326">Glycosidase</keyword>
<name>A0A2Z4IKC1_9BACT</name>
<keyword evidence="2 10" id="KW-0378">Hydrolase</keyword>
<dbReference type="InterPro" id="IPR021720">
    <property type="entry name" value="Malectin_dom"/>
</dbReference>
<dbReference type="InterPro" id="IPR017853">
    <property type="entry name" value="GH"/>
</dbReference>
<dbReference type="InterPro" id="IPR008979">
    <property type="entry name" value="Galactose-bd-like_sf"/>
</dbReference>
<dbReference type="SUPFAM" id="SSF51445">
    <property type="entry name" value="(Trans)glycosidases"/>
    <property type="match status" value="1"/>
</dbReference>
<dbReference type="Gene3D" id="2.60.120.260">
    <property type="entry name" value="Galactose-binding domain-like"/>
    <property type="match status" value="2"/>
</dbReference>
<feature type="domain" description="Beta-mannosidase-like galactose-binding" evidence="9">
    <location>
        <begin position="89"/>
        <end position="159"/>
    </location>
</feature>
<evidence type="ECO:0000259" key="5">
    <source>
        <dbReference type="Pfam" id="PF00703"/>
    </source>
</evidence>
<sequence>MKKISTRILSVLMLFWGCTFSVKAQEVRKEISLNQGWKTIASGVAPLQEEGFEEADFDASDWLTVDVPHNWDQYEGFRRMKHGNRHGAAWYRKDFRPSSENEGKRHFLYFEGVGSYATVWVNGELVGKHDGGRTTFTLDITDALHFGAENTIAVKADHPAWIADLPWVCGGCSGEWGFSEGSQPMGIFRPVTLVVTDPVRIEPFGVHIWNDEEISAESAKLHVTTELKNYGASTKEVNVVNRLLDAKGNEVDRQEDYLSLAPGKLDTIRQTSAIIQQPKLWSPANAYLYTMETEVYEGGQLIDKISTPYGIRWISWPAGRKDGDHRFFINGKPLFVNGICEYEHLIGMSHAFTDEQVAFRVAQMQAAGFNAFRDAHQPHNFKYHEAWDREGILFWTQFSAHIWYDTPEFKANFKKLLREWVKERRNSPSVVLWGLQNESTIPKAFAEECTQIIREMDPSTSSQRLVTTCNGGEGTDWNVIQNWSGTYGGDPQQYGEELSEQILNGEYGAWRTLDLHTEGPFDQKGAYSEDRFYQLMQIKVREAEEHKDSLVGQFHWLFNSHENPGRIQNGEAYRDIDRVGPVNYKGLVTPWEEPTDTYYMYRSEYAPAASEPMVYLVSHTWPDRWTEPGLKDSVVVFSNCDEVELFNGVNGQSLGKKSNPGMGSNFQWDQVNLQYNVLKAVGYRNGQAVAEDMIVLHHLPKAPDFDELVEDTDVLRSAQGYHYLYRVNAGGPDVTDHFGEHWQADVQRKDERSWGSLSWTDDFEDLPAFYASQRRTFDPIGGTADWGLFQTFRYGKHKLRYEFPLPDGEYLVELYFVEPWYGTGGGLDAEGWRDFDVAISGDTVLEQLDIWQEVGHDHALKKVVKGHAKDGLLTISFPKVTAGQAVISAIAIASKSEGATAAPASSKTIADFYSSLPAASVQSWLDTGQPQYADKTTAFSRLPYALFGADWVRFPADAKKVSGKLQALEASTLYVLLDSAIASLPEWMAGFEQATDELAVNGRGDYFKVYEKALKQGEEFAFGENGSVQSGNAAMYSLVLVPRYEMGDGEEKRPVEEQEAEAALVEGEVTAGNFKKSDYIAFEGENTFSWEVNPGLAGTFLIRFRYMNNDDHPKKVRLRITASNGVVMRDDLIEFPVADVKWKILNTTSGGQLNAGKYTITLSGEGLKGLWLDRVEFQ</sequence>
<reference evidence="10 11" key="1">
    <citation type="submission" date="2018-06" db="EMBL/GenBank/DDBJ databases">
        <title>Echinicola strongylocentroti sp. nov., isolated from a sea urchin Strongylocentrotus intermedius.</title>
        <authorList>
            <person name="Bae S.S."/>
        </authorList>
    </citation>
    <scope>NUCLEOTIDE SEQUENCE [LARGE SCALE GENOMIC DNA]</scope>
    <source>
        <strain evidence="10 11">MEBiC08714</strain>
    </source>
</reference>
<evidence type="ECO:0000313" key="10">
    <source>
        <dbReference type="EMBL" id="AWW31197.1"/>
    </source>
</evidence>
<evidence type="ECO:0000259" key="7">
    <source>
        <dbReference type="Pfam" id="PF11721"/>
    </source>
</evidence>
<dbReference type="InterPro" id="IPR054593">
    <property type="entry name" value="Beta-mannosidase-like_N2"/>
</dbReference>
<dbReference type="Pfam" id="PF16355">
    <property type="entry name" value="DUF4982"/>
    <property type="match status" value="1"/>
</dbReference>
<dbReference type="GO" id="GO:0005975">
    <property type="term" value="P:carbohydrate metabolic process"/>
    <property type="evidence" value="ECO:0007669"/>
    <property type="project" value="InterPro"/>
</dbReference>
<dbReference type="Gene3D" id="3.20.20.80">
    <property type="entry name" value="Glycosidases"/>
    <property type="match status" value="1"/>
</dbReference>
<dbReference type="OrthoDB" id="811652at2"/>
<evidence type="ECO:0000256" key="4">
    <source>
        <dbReference type="SAM" id="SignalP"/>
    </source>
</evidence>
<dbReference type="InterPro" id="IPR036156">
    <property type="entry name" value="Beta-gal/glucu_dom_sf"/>
</dbReference>
<protein>
    <submittedName>
        <fullName evidence="10">Glycoside hydrolase family 2</fullName>
    </submittedName>
</protein>
<dbReference type="PANTHER" id="PTHR42732:SF1">
    <property type="entry name" value="BETA-MANNOSIDASE"/>
    <property type="match status" value="1"/>
</dbReference>
<dbReference type="Gene3D" id="2.60.40.10">
    <property type="entry name" value="Immunoglobulins"/>
    <property type="match status" value="2"/>
</dbReference>